<feature type="chain" id="PRO_5012526153" evidence="1">
    <location>
        <begin position="23"/>
        <end position="412"/>
    </location>
</feature>
<organism evidence="3 4">
    <name type="scientific">Pontibacter indicus</name>
    <dbReference type="NCBI Taxonomy" id="1317125"/>
    <lineage>
        <taxon>Bacteria</taxon>
        <taxon>Pseudomonadati</taxon>
        <taxon>Bacteroidota</taxon>
        <taxon>Cytophagia</taxon>
        <taxon>Cytophagales</taxon>
        <taxon>Hymenobacteraceae</taxon>
        <taxon>Pontibacter</taxon>
    </lineage>
</organism>
<keyword evidence="1" id="KW-0732">Signal</keyword>
<dbReference type="InterPro" id="IPR050553">
    <property type="entry name" value="Thioredoxin_ResA/DsbE_sf"/>
</dbReference>
<dbReference type="EMBL" id="FTPP01000001">
    <property type="protein sequence ID" value="SIT85895.1"/>
    <property type="molecule type" value="Genomic_DNA"/>
</dbReference>
<evidence type="ECO:0000313" key="3">
    <source>
        <dbReference type="EMBL" id="SIT85895.1"/>
    </source>
</evidence>
<dbReference type="AlphaFoldDB" id="A0A1R3X4M7"/>
<accession>A0A1R3X4M7</accession>
<dbReference type="PANTHER" id="PTHR42852">
    <property type="entry name" value="THIOL:DISULFIDE INTERCHANGE PROTEIN DSBE"/>
    <property type="match status" value="1"/>
</dbReference>
<keyword evidence="4" id="KW-1185">Reference proteome</keyword>
<dbReference type="PANTHER" id="PTHR42852:SF13">
    <property type="entry name" value="PROTEIN DIPZ"/>
    <property type="match status" value="1"/>
</dbReference>
<dbReference type="PROSITE" id="PS51352">
    <property type="entry name" value="THIOREDOXIN_2"/>
    <property type="match status" value="1"/>
</dbReference>
<dbReference type="OrthoDB" id="616241at2"/>
<feature type="domain" description="Thioredoxin" evidence="2">
    <location>
        <begin position="246"/>
        <end position="402"/>
    </location>
</feature>
<dbReference type="CDD" id="cd02966">
    <property type="entry name" value="TlpA_like_family"/>
    <property type="match status" value="1"/>
</dbReference>
<dbReference type="SUPFAM" id="SSF52833">
    <property type="entry name" value="Thioredoxin-like"/>
    <property type="match status" value="1"/>
</dbReference>
<dbReference type="InterPro" id="IPR036249">
    <property type="entry name" value="Thioredoxin-like_sf"/>
</dbReference>
<evidence type="ECO:0000256" key="1">
    <source>
        <dbReference type="SAM" id="SignalP"/>
    </source>
</evidence>
<dbReference type="InterPro" id="IPR013766">
    <property type="entry name" value="Thioredoxin_domain"/>
</dbReference>
<dbReference type="InterPro" id="IPR013740">
    <property type="entry name" value="Redoxin"/>
</dbReference>
<dbReference type="STRING" id="1317125.SAMN05444128_1620"/>
<gene>
    <name evidence="3" type="ORF">SAMN05444128_1620</name>
</gene>
<dbReference type="Gene3D" id="3.40.30.10">
    <property type="entry name" value="Glutaredoxin"/>
    <property type="match status" value="1"/>
</dbReference>
<name>A0A1R3X4M7_9BACT</name>
<dbReference type="PROSITE" id="PS51257">
    <property type="entry name" value="PROKAR_LIPOPROTEIN"/>
    <property type="match status" value="1"/>
</dbReference>
<dbReference type="Proteomes" id="UP000187181">
    <property type="component" value="Unassembled WGS sequence"/>
</dbReference>
<proteinExistence type="predicted"/>
<evidence type="ECO:0000259" key="2">
    <source>
        <dbReference type="PROSITE" id="PS51352"/>
    </source>
</evidence>
<feature type="signal peptide" evidence="1">
    <location>
        <begin position="1"/>
        <end position="22"/>
    </location>
</feature>
<dbReference type="Pfam" id="PF08534">
    <property type="entry name" value="Redoxin"/>
    <property type="match status" value="1"/>
</dbReference>
<dbReference type="GO" id="GO:0016491">
    <property type="term" value="F:oxidoreductase activity"/>
    <property type="evidence" value="ECO:0007669"/>
    <property type="project" value="InterPro"/>
</dbReference>
<protein>
    <submittedName>
        <fullName evidence="3">Peroxiredoxin</fullName>
    </submittedName>
</protein>
<reference evidence="4" key="1">
    <citation type="submission" date="2017-01" db="EMBL/GenBank/DDBJ databases">
        <authorList>
            <person name="Varghese N."/>
            <person name="Submissions S."/>
        </authorList>
    </citation>
    <scope>NUCLEOTIDE SEQUENCE [LARGE SCALE GENOMIC DNA]</scope>
    <source>
        <strain evidence="4">LP100</strain>
    </source>
</reference>
<evidence type="ECO:0000313" key="4">
    <source>
        <dbReference type="Proteomes" id="UP000187181"/>
    </source>
</evidence>
<sequence length="412" mass="46509">MRLILLLALATTQLLTSCGSMTSTDNTIKPGPWRVALQAQGQEIPFIMEAEEQNGKTVLYLINADERILVDEFHQEGDSLRIRLHIFDADLIAKVDGDKMAGRFTRNDLDYRYSVPFTAEHGNAARFEAKPEPASYTYTGKWEVTFTDPDGKQYPAIGVFEQKDNRVTGTFLTETGDYRYLEGQVEGDELKVSTFDGNHAYLFTAKPTEGDNLSGHFYSGPSHHETWVAKRNENAELANANELTFLKPGYESLEFTFQDLEGKQVSLSDEKYKGKVVLVQLLGSWCPNCMDETQFLAPYYAKNKDRGLEIIGLGFERTKGYEQAVPRLNKMKERFDIEYDLLYAGSADKEAAAQALPALNHVLSFPTTIYIDRQGKVRKIHTGFSGPGTGKYYEEWVADFNKTMDELLAEKI</sequence>